<comment type="subunit">
    <text evidence="6">Probably a homodimer.</text>
</comment>
<organism evidence="8 9">
    <name type="scientific">Novipirellula rosea</name>
    <dbReference type="NCBI Taxonomy" id="1031540"/>
    <lineage>
        <taxon>Bacteria</taxon>
        <taxon>Pseudomonadati</taxon>
        <taxon>Planctomycetota</taxon>
        <taxon>Planctomycetia</taxon>
        <taxon>Pirellulales</taxon>
        <taxon>Pirellulaceae</taxon>
        <taxon>Novipirellula</taxon>
    </lineage>
</organism>
<evidence type="ECO:0000313" key="8">
    <source>
        <dbReference type="EMBL" id="GAA4460683.1"/>
    </source>
</evidence>
<evidence type="ECO:0000256" key="1">
    <source>
        <dbReference type="ARBA" id="ARBA00000877"/>
    </source>
</evidence>
<evidence type="ECO:0000256" key="5">
    <source>
        <dbReference type="ARBA" id="ARBA00022840"/>
    </source>
</evidence>
<dbReference type="EMBL" id="BAABGA010000050">
    <property type="protein sequence ID" value="GAA4460683.1"/>
    <property type="molecule type" value="Genomic_DNA"/>
</dbReference>
<dbReference type="Pfam" id="PF02457">
    <property type="entry name" value="DAC"/>
    <property type="match status" value="1"/>
</dbReference>
<evidence type="ECO:0000313" key="9">
    <source>
        <dbReference type="Proteomes" id="UP001500840"/>
    </source>
</evidence>
<proteinExistence type="inferred from homology"/>
<feature type="transmembrane region" description="Helical" evidence="6">
    <location>
        <begin position="65"/>
        <end position="83"/>
    </location>
</feature>
<dbReference type="PANTHER" id="PTHR34185:SF1">
    <property type="entry name" value="DIADENYLATE CYCLASE"/>
    <property type="match status" value="1"/>
</dbReference>
<evidence type="ECO:0000256" key="6">
    <source>
        <dbReference type="HAMAP-Rule" id="MF_01499"/>
    </source>
</evidence>
<dbReference type="EC" id="2.7.7.85" evidence="6"/>
<name>A0ABP8N6J7_9BACT</name>
<keyword evidence="2 6" id="KW-0808">Transferase</keyword>
<dbReference type="SUPFAM" id="SSF143597">
    <property type="entry name" value="YojJ-like"/>
    <property type="match status" value="1"/>
</dbReference>
<comment type="caution">
    <text evidence="8">The sequence shown here is derived from an EMBL/GenBank/DDBJ whole genome shotgun (WGS) entry which is preliminary data.</text>
</comment>
<gene>
    <name evidence="8" type="primary">cdaA</name>
    <name evidence="6" type="synonym">dacA</name>
    <name evidence="8" type="ORF">GCM10023156_41910</name>
</gene>
<protein>
    <recommendedName>
        <fullName evidence="6">Diadenylate cyclase</fullName>
        <shortName evidence="6">DAC</shortName>
        <ecNumber evidence="6">2.7.7.85</ecNumber>
    </recommendedName>
    <alternativeName>
        <fullName evidence="6">Cyclic-di-AMP synthase</fullName>
        <shortName evidence="6">c-di-AMP synthase</shortName>
    </alternativeName>
</protein>
<comment type="function">
    <text evidence="6">Catalyzes the condensation of 2 ATP molecules into cyclic di-AMP (c-di-AMP), a second messenger used to regulate differing processes in different bacteria.</text>
</comment>
<evidence type="ECO:0000256" key="3">
    <source>
        <dbReference type="ARBA" id="ARBA00022695"/>
    </source>
</evidence>
<dbReference type="PROSITE" id="PS51794">
    <property type="entry name" value="DAC"/>
    <property type="match status" value="1"/>
</dbReference>
<dbReference type="Gene3D" id="3.40.1700.10">
    <property type="entry name" value="DNA integrity scanning protein, DisA, N-terminal domain"/>
    <property type="match status" value="1"/>
</dbReference>
<sequence>MPSYLNELIEQIRLADALDIGIVTLLIYVGLVWLRHRSTQSLGVVIVLLAALYVLAGWLEMYLTTMVFQYGIIAVIFSIIVIFQQDIRHGIERLVSSRWLRQSKHDSADSGIIDTIVETVAVLARDQIGALIVFPGREPLTRHVRGGVLVDAEISEPLLLSIFHPKSPGHDGAVLIEDSRIQQLSLHLPLSSNLMKVQGSGTRHTAALGLSECCDALVVVVSEERGTITIAHNGELTELDPAGLAQRLEQFLASQTVTSNLRGESGWDRWCMRFAAFSLAILLWFLFAYQTATLQRTIIVPIEYRNLAEDWVVAEPRSSYAEVTLVGSDKAFKILDVSAIAVSLELKDMQLGTPKRLSTEQALTNVPSELSVNEIVPRWVNVVVRQK</sequence>
<evidence type="ECO:0000259" key="7">
    <source>
        <dbReference type="PROSITE" id="PS51794"/>
    </source>
</evidence>
<feature type="transmembrane region" description="Helical" evidence="6">
    <location>
        <begin position="270"/>
        <end position="289"/>
    </location>
</feature>
<comment type="caution">
    <text evidence="6">Lacks conserved residue(s) required for the propagation of feature annotation.</text>
</comment>
<keyword evidence="6" id="KW-0472">Membrane</keyword>
<dbReference type="InterPro" id="IPR034701">
    <property type="entry name" value="CdaA"/>
</dbReference>
<dbReference type="HAMAP" id="MF_01499">
    <property type="entry name" value="DacA"/>
    <property type="match status" value="1"/>
</dbReference>
<keyword evidence="6" id="KW-0812">Transmembrane</keyword>
<dbReference type="InterPro" id="IPR003390">
    <property type="entry name" value="DNA_integrity_scan_DisA_N"/>
</dbReference>
<dbReference type="InterPro" id="IPR036888">
    <property type="entry name" value="DNA_integrity_DisA_N_sf"/>
</dbReference>
<accession>A0ABP8N6J7</accession>
<comment type="similarity">
    <text evidence="6">Belongs to the adenylate cyclase family. DacA/CdaA subfamily.</text>
</comment>
<dbReference type="RefSeq" id="WP_345325193.1">
    <property type="nucleotide sequence ID" value="NZ_BAABGA010000050.1"/>
</dbReference>
<dbReference type="PANTHER" id="PTHR34185">
    <property type="entry name" value="DIADENYLATE CYCLASE"/>
    <property type="match status" value="1"/>
</dbReference>
<keyword evidence="5 6" id="KW-0067">ATP-binding</keyword>
<comment type="catalytic activity">
    <reaction evidence="1 6">
        <text>2 ATP = 3',3'-c-di-AMP + 2 diphosphate</text>
        <dbReference type="Rhea" id="RHEA:35655"/>
        <dbReference type="ChEBI" id="CHEBI:30616"/>
        <dbReference type="ChEBI" id="CHEBI:33019"/>
        <dbReference type="ChEBI" id="CHEBI:71500"/>
        <dbReference type="EC" id="2.7.7.85"/>
    </reaction>
</comment>
<keyword evidence="6" id="KW-1003">Cell membrane</keyword>
<dbReference type="Proteomes" id="UP001500840">
    <property type="component" value="Unassembled WGS sequence"/>
</dbReference>
<keyword evidence="4 6" id="KW-0547">Nucleotide-binding</keyword>
<dbReference type="Gene3D" id="2.170.120.30">
    <property type="match status" value="1"/>
</dbReference>
<keyword evidence="9" id="KW-1185">Reference proteome</keyword>
<keyword evidence="3 6" id="KW-0548">Nucleotidyltransferase</keyword>
<feature type="transmembrane region" description="Helical" evidence="6">
    <location>
        <begin position="41"/>
        <end position="59"/>
    </location>
</feature>
<feature type="domain" description="DAC" evidence="7">
    <location>
        <begin position="84"/>
        <end position="242"/>
    </location>
</feature>
<reference evidence="9" key="1">
    <citation type="journal article" date="2019" name="Int. J. Syst. Evol. Microbiol.">
        <title>The Global Catalogue of Microorganisms (GCM) 10K type strain sequencing project: providing services to taxonomists for standard genome sequencing and annotation.</title>
        <authorList>
            <consortium name="The Broad Institute Genomics Platform"/>
            <consortium name="The Broad Institute Genome Sequencing Center for Infectious Disease"/>
            <person name="Wu L."/>
            <person name="Ma J."/>
        </authorList>
    </citation>
    <scope>NUCLEOTIDE SEQUENCE [LARGE SCALE GENOMIC DNA]</scope>
    <source>
        <strain evidence="9">JCM 17759</strain>
    </source>
</reference>
<dbReference type="InterPro" id="IPR050338">
    <property type="entry name" value="DisA"/>
</dbReference>
<evidence type="ECO:0000256" key="4">
    <source>
        <dbReference type="ARBA" id="ARBA00022741"/>
    </source>
</evidence>
<keyword evidence="6" id="KW-1133">Transmembrane helix</keyword>
<feature type="transmembrane region" description="Helical" evidence="6">
    <location>
        <begin position="12"/>
        <end position="34"/>
    </location>
</feature>
<evidence type="ECO:0000256" key="2">
    <source>
        <dbReference type="ARBA" id="ARBA00022679"/>
    </source>
</evidence>